<organism evidence="2 3">
    <name type="scientific">Chryseobacterium aquaticum</name>
    <dbReference type="NCBI Taxonomy" id="452084"/>
    <lineage>
        <taxon>Bacteria</taxon>
        <taxon>Pseudomonadati</taxon>
        <taxon>Bacteroidota</taxon>
        <taxon>Flavobacteriia</taxon>
        <taxon>Flavobacteriales</taxon>
        <taxon>Weeksellaceae</taxon>
        <taxon>Chryseobacterium group</taxon>
        <taxon>Chryseobacterium</taxon>
    </lineage>
</organism>
<feature type="signal peptide" evidence="1">
    <location>
        <begin position="1"/>
        <end position="21"/>
    </location>
</feature>
<keyword evidence="1" id="KW-0732">Signal</keyword>
<name>A0A848NDB6_9FLAO</name>
<dbReference type="PROSITE" id="PS51257">
    <property type="entry name" value="PROKAR_LIPOPROTEIN"/>
    <property type="match status" value="1"/>
</dbReference>
<gene>
    <name evidence="2" type="ORF">HIO71_14945</name>
</gene>
<evidence type="ECO:0000256" key="1">
    <source>
        <dbReference type="SAM" id="SignalP"/>
    </source>
</evidence>
<feature type="chain" id="PRO_5032861350" description="Lipocalin-like domain-containing protein" evidence="1">
    <location>
        <begin position="22"/>
        <end position="153"/>
    </location>
</feature>
<dbReference type="Proteomes" id="UP000548067">
    <property type="component" value="Unassembled WGS sequence"/>
</dbReference>
<protein>
    <recommendedName>
        <fullName evidence="4">Lipocalin-like domain-containing protein</fullName>
    </recommendedName>
</protein>
<evidence type="ECO:0000313" key="3">
    <source>
        <dbReference type="Proteomes" id="UP000548067"/>
    </source>
</evidence>
<accession>A0A848NDB6</accession>
<sequence>MKKVYLSLFTLILLGSCSNNDSETTEENKNQSQQFIGKWHRYKTVILNGKTDIPLSSYDHAKCEIEAIHEFTTNSKYLLTNYVLNSSTQQCQQIGNVETYPYSYTTSTNILDIDGERYYIKHVDSKELILQDYDYYDQNGDGTKDKRLNYYKK</sequence>
<evidence type="ECO:0000313" key="2">
    <source>
        <dbReference type="EMBL" id="NMR35483.1"/>
    </source>
</evidence>
<comment type="caution">
    <text evidence="2">The sequence shown here is derived from an EMBL/GenBank/DDBJ whole genome shotgun (WGS) entry which is preliminary data.</text>
</comment>
<proteinExistence type="predicted"/>
<reference evidence="2 3" key="1">
    <citation type="submission" date="2020-04" db="EMBL/GenBank/DDBJ databases">
        <title>Genome analysis and antimicrobial resistance characteristics of Chryseobacterium aquaticum isolated from farmed salmonids.</title>
        <authorList>
            <person name="Saticioglu I.B."/>
            <person name="Duman M."/>
            <person name="Altun S."/>
        </authorList>
    </citation>
    <scope>NUCLEOTIDE SEQUENCE [LARGE SCALE GENOMIC DNA]</scope>
    <source>
        <strain evidence="2 3">C-174</strain>
    </source>
</reference>
<dbReference type="RefSeq" id="WP_169322051.1">
    <property type="nucleotide sequence ID" value="NZ_JABCJF010000008.1"/>
</dbReference>
<dbReference type="AlphaFoldDB" id="A0A848NDB6"/>
<dbReference type="EMBL" id="JABCJF010000008">
    <property type="protein sequence ID" value="NMR35483.1"/>
    <property type="molecule type" value="Genomic_DNA"/>
</dbReference>
<evidence type="ECO:0008006" key="4">
    <source>
        <dbReference type="Google" id="ProtNLM"/>
    </source>
</evidence>